<dbReference type="Proteomes" id="UP000025227">
    <property type="component" value="Unplaced"/>
</dbReference>
<name>A0A7I5EDP2_HAECO</name>
<accession>A0A7I5EDP2</accession>
<keyword evidence="1" id="KW-1185">Reference proteome</keyword>
<proteinExistence type="predicted"/>
<sequence length="128" mass="14691">CCENRIVPAQGGFAVMAKRMAAEDRREQSRARNRVVERELISHHWQHPKMTANEHSILVFKLEKSSAKVLADSSVVILWDVKNHGIALRPYQRSTIRRLNSLTPRRPRKSSSVLLSLAFIFVRIFSSV</sequence>
<dbReference type="WBParaSite" id="HCON_00167175-00001">
    <property type="protein sequence ID" value="HCON_00167175-00001"/>
    <property type="gene ID" value="HCON_00167175"/>
</dbReference>
<dbReference type="AlphaFoldDB" id="A0A7I5EDP2"/>
<protein>
    <submittedName>
        <fullName evidence="2">WD40 repeat domain containing protein</fullName>
    </submittedName>
</protein>
<organism evidence="1 2">
    <name type="scientific">Haemonchus contortus</name>
    <name type="common">Barber pole worm</name>
    <dbReference type="NCBI Taxonomy" id="6289"/>
    <lineage>
        <taxon>Eukaryota</taxon>
        <taxon>Metazoa</taxon>
        <taxon>Ecdysozoa</taxon>
        <taxon>Nematoda</taxon>
        <taxon>Chromadorea</taxon>
        <taxon>Rhabditida</taxon>
        <taxon>Rhabditina</taxon>
        <taxon>Rhabditomorpha</taxon>
        <taxon>Strongyloidea</taxon>
        <taxon>Trichostrongylidae</taxon>
        <taxon>Haemonchus</taxon>
    </lineage>
</organism>
<reference evidence="2" key="1">
    <citation type="submission" date="2020-12" db="UniProtKB">
        <authorList>
            <consortium name="WormBaseParasite"/>
        </authorList>
    </citation>
    <scope>IDENTIFICATION</scope>
    <source>
        <strain evidence="2">MHco3</strain>
    </source>
</reference>
<evidence type="ECO:0000313" key="2">
    <source>
        <dbReference type="WBParaSite" id="HCON_00167175-00001"/>
    </source>
</evidence>
<evidence type="ECO:0000313" key="1">
    <source>
        <dbReference type="Proteomes" id="UP000025227"/>
    </source>
</evidence>